<name>A0A1M6WGE3_REIAG</name>
<accession>A0A1M6WGE3</accession>
<keyword evidence="2" id="KW-1185">Reference proteome</keyword>
<sequence>MKPILVFLILLGPLTGQCQFSFEPNNDSTLFDKPYDSANIFEFKFTISSPWFYSSYLELTYNQDSIWNYKRYLIKNVDGERVELSPMDSTPNIGNIWNQLVELGFLTMKTEDEVTFKVIANGKLFLLPYETYQKMYPTDLANFVSELSNQHGTRTVMYYAPSEMLEKLQKSNQKWYVPELYKASFCYNLIMDTFKFEDYRNKFIELRNQEQTVKTKKGR</sequence>
<reference evidence="2" key="1">
    <citation type="submission" date="2016-11" db="EMBL/GenBank/DDBJ databases">
        <authorList>
            <person name="Varghese N."/>
            <person name="Submissions S."/>
        </authorList>
    </citation>
    <scope>NUCLEOTIDE SEQUENCE [LARGE SCALE GENOMIC DNA]</scope>
    <source>
        <strain evidence="2">DSM 26134</strain>
    </source>
</reference>
<organism evidence="1 2">
    <name type="scientific">Reichenbachiella agariperforans</name>
    <dbReference type="NCBI Taxonomy" id="156994"/>
    <lineage>
        <taxon>Bacteria</taxon>
        <taxon>Pseudomonadati</taxon>
        <taxon>Bacteroidota</taxon>
        <taxon>Cytophagia</taxon>
        <taxon>Cytophagales</taxon>
        <taxon>Reichenbachiellaceae</taxon>
        <taxon>Reichenbachiella</taxon>
    </lineage>
</organism>
<dbReference type="STRING" id="156994.SAMN04488028_11218"/>
<dbReference type="Proteomes" id="UP000184474">
    <property type="component" value="Unassembled WGS sequence"/>
</dbReference>
<gene>
    <name evidence="1" type="ORF">SAMN04488028_11218</name>
</gene>
<protein>
    <submittedName>
        <fullName evidence="1">Uncharacterized protein</fullName>
    </submittedName>
</protein>
<dbReference type="AlphaFoldDB" id="A0A1M6WGE3"/>
<dbReference type="EMBL" id="FRAA01000012">
    <property type="protein sequence ID" value="SHK92719.1"/>
    <property type="molecule type" value="Genomic_DNA"/>
</dbReference>
<evidence type="ECO:0000313" key="2">
    <source>
        <dbReference type="Proteomes" id="UP000184474"/>
    </source>
</evidence>
<proteinExistence type="predicted"/>
<evidence type="ECO:0000313" key="1">
    <source>
        <dbReference type="EMBL" id="SHK92719.1"/>
    </source>
</evidence>